<comment type="caution">
    <text evidence="6">The sequence shown here is derived from an EMBL/GenBank/DDBJ whole genome shotgun (WGS) entry which is preliminary data.</text>
</comment>
<dbReference type="PROSITE" id="PS50931">
    <property type="entry name" value="HTH_LYSR"/>
    <property type="match status" value="1"/>
</dbReference>
<keyword evidence="7" id="KW-1185">Reference proteome</keyword>
<dbReference type="Gene3D" id="1.10.10.10">
    <property type="entry name" value="Winged helix-like DNA-binding domain superfamily/Winged helix DNA-binding domain"/>
    <property type="match status" value="1"/>
</dbReference>
<evidence type="ECO:0000313" key="7">
    <source>
        <dbReference type="Proteomes" id="UP001596058"/>
    </source>
</evidence>
<organism evidence="6 7">
    <name type="scientific">Nonomuraea insulae</name>
    <dbReference type="NCBI Taxonomy" id="1616787"/>
    <lineage>
        <taxon>Bacteria</taxon>
        <taxon>Bacillati</taxon>
        <taxon>Actinomycetota</taxon>
        <taxon>Actinomycetes</taxon>
        <taxon>Streptosporangiales</taxon>
        <taxon>Streptosporangiaceae</taxon>
        <taxon>Nonomuraea</taxon>
    </lineage>
</organism>
<dbReference type="CDD" id="cd08423">
    <property type="entry name" value="PBP2_LTTR_like_6"/>
    <property type="match status" value="1"/>
</dbReference>
<keyword evidence="3" id="KW-0238">DNA-binding</keyword>
<dbReference type="InterPro" id="IPR036388">
    <property type="entry name" value="WH-like_DNA-bd_sf"/>
</dbReference>
<evidence type="ECO:0000256" key="2">
    <source>
        <dbReference type="ARBA" id="ARBA00023015"/>
    </source>
</evidence>
<name>A0ABW1D8E0_9ACTN</name>
<evidence type="ECO:0000256" key="1">
    <source>
        <dbReference type="ARBA" id="ARBA00009437"/>
    </source>
</evidence>
<gene>
    <name evidence="6" type="ORF">ACFPZ3_56500</name>
</gene>
<dbReference type="InterPro" id="IPR036390">
    <property type="entry name" value="WH_DNA-bd_sf"/>
</dbReference>
<evidence type="ECO:0000256" key="3">
    <source>
        <dbReference type="ARBA" id="ARBA00023125"/>
    </source>
</evidence>
<dbReference type="PRINTS" id="PR00039">
    <property type="entry name" value="HTHLYSR"/>
</dbReference>
<evidence type="ECO:0000259" key="5">
    <source>
        <dbReference type="PROSITE" id="PS50931"/>
    </source>
</evidence>
<proteinExistence type="inferred from homology"/>
<dbReference type="Pfam" id="PF00126">
    <property type="entry name" value="HTH_1"/>
    <property type="match status" value="1"/>
</dbReference>
<protein>
    <submittedName>
        <fullName evidence="6">LysR family transcriptional regulator</fullName>
    </submittedName>
</protein>
<dbReference type="Proteomes" id="UP001596058">
    <property type="component" value="Unassembled WGS sequence"/>
</dbReference>
<dbReference type="InterPro" id="IPR000847">
    <property type="entry name" value="LysR_HTH_N"/>
</dbReference>
<dbReference type="SUPFAM" id="SSF53850">
    <property type="entry name" value="Periplasmic binding protein-like II"/>
    <property type="match status" value="1"/>
</dbReference>
<dbReference type="EMBL" id="JBHSPA010000091">
    <property type="protein sequence ID" value="MFC5833316.1"/>
    <property type="molecule type" value="Genomic_DNA"/>
</dbReference>
<keyword evidence="2" id="KW-0805">Transcription regulation</keyword>
<dbReference type="Pfam" id="PF03466">
    <property type="entry name" value="LysR_substrate"/>
    <property type="match status" value="1"/>
</dbReference>
<dbReference type="PANTHER" id="PTHR30346">
    <property type="entry name" value="TRANSCRIPTIONAL DUAL REGULATOR HCAR-RELATED"/>
    <property type="match status" value="1"/>
</dbReference>
<comment type="similarity">
    <text evidence="1">Belongs to the LysR transcriptional regulatory family.</text>
</comment>
<sequence length="312" mass="33249">MIELKHFRLLRAIARHGTMSGAARELGYTQPAVTQQIQSLERSMRTPLVTRNRTGFRLTDAGELLLRHGATVLATVSLAQAEVEAIAGLRAGRVRIACFPSAAAMLLPRALGAMTVEHPGVSFTLAETEPPEALEMLRRGECDIAIVYLYVTAGSDCPSALTLEPEEIRTQLLEESVHVAMPRGHPAAAKRWVDLRELREERWIAGCPGCRGNLLEACAASGFTPDIAFETDDYVALQGLAAAGLGVALVPDLMRAAARHEPGLALRRLHPMSVRVVSAVSTAALMGVPGVAQTVAALRESAAAVDLADVPS</sequence>
<accession>A0ABW1D8E0</accession>
<dbReference type="Gene3D" id="3.40.190.10">
    <property type="entry name" value="Periplasmic binding protein-like II"/>
    <property type="match status" value="2"/>
</dbReference>
<dbReference type="InterPro" id="IPR005119">
    <property type="entry name" value="LysR_subst-bd"/>
</dbReference>
<dbReference type="RefSeq" id="WP_379522741.1">
    <property type="nucleotide sequence ID" value="NZ_JBHSPA010000091.1"/>
</dbReference>
<keyword evidence="4" id="KW-0804">Transcription</keyword>
<dbReference type="PANTHER" id="PTHR30346:SF29">
    <property type="entry name" value="LYSR SUBSTRATE-BINDING"/>
    <property type="match status" value="1"/>
</dbReference>
<dbReference type="SUPFAM" id="SSF46785">
    <property type="entry name" value="Winged helix' DNA-binding domain"/>
    <property type="match status" value="1"/>
</dbReference>
<evidence type="ECO:0000313" key="6">
    <source>
        <dbReference type="EMBL" id="MFC5833316.1"/>
    </source>
</evidence>
<reference evidence="7" key="1">
    <citation type="journal article" date="2019" name="Int. J. Syst. Evol. Microbiol.">
        <title>The Global Catalogue of Microorganisms (GCM) 10K type strain sequencing project: providing services to taxonomists for standard genome sequencing and annotation.</title>
        <authorList>
            <consortium name="The Broad Institute Genomics Platform"/>
            <consortium name="The Broad Institute Genome Sequencing Center for Infectious Disease"/>
            <person name="Wu L."/>
            <person name="Ma J."/>
        </authorList>
    </citation>
    <scope>NUCLEOTIDE SEQUENCE [LARGE SCALE GENOMIC DNA]</scope>
    <source>
        <strain evidence="7">CCUG 53903</strain>
    </source>
</reference>
<evidence type="ECO:0000256" key="4">
    <source>
        <dbReference type="ARBA" id="ARBA00023163"/>
    </source>
</evidence>
<feature type="domain" description="HTH lysR-type" evidence="5">
    <location>
        <begin position="2"/>
        <end position="59"/>
    </location>
</feature>